<dbReference type="Proteomes" id="UP000536640">
    <property type="component" value="Unassembled WGS sequence"/>
</dbReference>
<sequence>MLEKYADFPGLHLDLSELQRLSFLTLSRVGVVCTKCHGEWPSSDSDTTVHRGGLVSHGVAKIP</sequence>
<keyword evidence="2" id="KW-1185">Reference proteome</keyword>
<reference evidence="1 2" key="1">
    <citation type="submission" date="2020-08" db="EMBL/GenBank/DDBJ databases">
        <title>Genomic Encyclopedia of Type Strains, Phase IV (KMG-IV): sequencing the most valuable type-strain genomes for metagenomic binning, comparative biology and taxonomic classification.</title>
        <authorList>
            <person name="Goeker M."/>
        </authorList>
    </citation>
    <scope>NUCLEOTIDE SEQUENCE [LARGE SCALE GENOMIC DNA]</scope>
    <source>
        <strain evidence="1 2">DSM 25701</strain>
    </source>
</reference>
<accession>A0A840R6Y0</accession>
<gene>
    <name evidence="1" type="ORF">HNQ57_003304</name>
</gene>
<evidence type="ECO:0000313" key="2">
    <source>
        <dbReference type="Proteomes" id="UP000536640"/>
    </source>
</evidence>
<evidence type="ECO:0000313" key="1">
    <source>
        <dbReference type="EMBL" id="MBB5189005.1"/>
    </source>
</evidence>
<comment type="caution">
    <text evidence="1">The sequence shown here is derived from an EMBL/GenBank/DDBJ whole genome shotgun (WGS) entry which is preliminary data.</text>
</comment>
<name>A0A840R6Y0_9GAMM</name>
<organism evidence="1 2">
    <name type="scientific">Zhongshania antarctica</name>
    <dbReference type="NCBI Taxonomy" id="641702"/>
    <lineage>
        <taxon>Bacteria</taxon>
        <taxon>Pseudomonadati</taxon>
        <taxon>Pseudomonadota</taxon>
        <taxon>Gammaproteobacteria</taxon>
        <taxon>Cellvibrionales</taxon>
        <taxon>Spongiibacteraceae</taxon>
        <taxon>Zhongshania</taxon>
    </lineage>
</organism>
<dbReference type="EMBL" id="JACHHW010000012">
    <property type="protein sequence ID" value="MBB5189005.1"/>
    <property type="molecule type" value="Genomic_DNA"/>
</dbReference>
<proteinExistence type="predicted"/>
<dbReference type="AlphaFoldDB" id="A0A840R6Y0"/>
<protein>
    <submittedName>
        <fullName evidence="1">Uncharacterized protein</fullName>
    </submittedName>
</protein>